<feature type="domain" description="Glycosyltransferase 61 catalytic" evidence="1">
    <location>
        <begin position="344"/>
        <end position="521"/>
    </location>
</feature>
<evidence type="ECO:0000313" key="3">
    <source>
        <dbReference type="Proteomes" id="UP001499882"/>
    </source>
</evidence>
<sequence>MAAGAWGSARALAGRVRRRLRGQPATVADAPDRPAVLDEELLGLAVDLLGDRLAPRIAVVAEERPKPLVRALRRRLEGATVKVVPADTSPSRRHVTVTVAGPFDLVLDLTGVEQGRKGRFQEVFNQLTAGGHLVIAGGAPDLPSLTEAPTEDSSPFETLLAGAAKRVGKRIPPERKRVRIHEYDEQAVADALTEAVVRGEHLVLTNGAGPALAKLREEEGNRVIERRPELGHAIVEVVDGLRFTSRCDLRESASTRGPKQPTEYDAPAAYLRDYRDVIVAPGQIVADDRVLWPDTFRHNARKRLRNGHTIEVAPGYARLPFDTTDLPVLEGTYFHLDNEVRGHFGHLLTEQVSRLWAWPRAKELVPDLKVLVGTNRRPDLMSYELVIYGAAGIPAEDIVLIREPVRVERLLSAGPMLSNPEYVHPAIADTWRRMGDALAADAEDKPRPDRIFCSRRIKKRACNNTEEVEEIFRAAGFEVIFPEEYPLAEQVAMFRSASVLAGFAGSGLFNVCFAPEPTHLIMLSSEAYWARNEYLMASVLGHRIDSITSLPDTPGVFQSSFTFDIDNEGRYLAEVLAGLDDPAASSGS</sequence>
<keyword evidence="3" id="KW-1185">Reference proteome</keyword>
<accession>A0ABP8ZHZ7</accession>
<proteinExistence type="predicted"/>
<dbReference type="RefSeq" id="WP_345529705.1">
    <property type="nucleotide sequence ID" value="NZ_BAABKN010000033.1"/>
</dbReference>
<dbReference type="EMBL" id="BAABKN010000033">
    <property type="protein sequence ID" value="GAA4757258.1"/>
    <property type="molecule type" value="Genomic_DNA"/>
</dbReference>
<name>A0ABP8ZHZ7_9ACTN</name>
<reference evidence="3" key="1">
    <citation type="journal article" date="2019" name="Int. J. Syst. Evol. Microbiol.">
        <title>The Global Catalogue of Microorganisms (GCM) 10K type strain sequencing project: providing services to taxonomists for standard genome sequencing and annotation.</title>
        <authorList>
            <consortium name="The Broad Institute Genomics Platform"/>
            <consortium name="The Broad Institute Genome Sequencing Center for Infectious Disease"/>
            <person name="Wu L."/>
            <person name="Ma J."/>
        </authorList>
    </citation>
    <scope>NUCLEOTIDE SEQUENCE [LARGE SCALE GENOMIC DNA]</scope>
    <source>
        <strain evidence="3">JCM 18532</strain>
    </source>
</reference>
<evidence type="ECO:0000313" key="2">
    <source>
        <dbReference type="EMBL" id="GAA4757258.1"/>
    </source>
</evidence>
<organism evidence="2 3">
    <name type="scientific">Nocardioides endophyticus</name>
    <dbReference type="NCBI Taxonomy" id="1353775"/>
    <lineage>
        <taxon>Bacteria</taxon>
        <taxon>Bacillati</taxon>
        <taxon>Actinomycetota</taxon>
        <taxon>Actinomycetes</taxon>
        <taxon>Propionibacteriales</taxon>
        <taxon>Nocardioidaceae</taxon>
        <taxon>Nocardioides</taxon>
    </lineage>
</organism>
<evidence type="ECO:0000259" key="1">
    <source>
        <dbReference type="Pfam" id="PF04577"/>
    </source>
</evidence>
<comment type="caution">
    <text evidence="2">The sequence shown here is derived from an EMBL/GenBank/DDBJ whole genome shotgun (WGS) entry which is preliminary data.</text>
</comment>
<dbReference type="InterPro" id="IPR049625">
    <property type="entry name" value="Glyco_transf_61_cat"/>
</dbReference>
<dbReference type="Proteomes" id="UP001499882">
    <property type="component" value="Unassembled WGS sequence"/>
</dbReference>
<dbReference type="Pfam" id="PF04577">
    <property type="entry name" value="Glyco_transf_61"/>
    <property type="match status" value="1"/>
</dbReference>
<protein>
    <recommendedName>
        <fullName evidence="1">Glycosyltransferase 61 catalytic domain-containing protein</fullName>
    </recommendedName>
</protein>
<gene>
    <name evidence="2" type="ORF">GCM10023350_48620</name>
</gene>